<evidence type="ECO:0000256" key="3">
    <source>
        <dbReference type="ARBA" id="ARBA00022596"/>
    </source>
</evidence>
<evidence type="ECO:0000256" key="4">
    <source>
        <dbReference type="ARBA" id="ARBA00022723"/>
    </source>
</evidence>
<protein>
    <submittedName>
        <fullName evidence="8">Ni/Fe hydrogenase subunit alpha</fullName>
    </submittedName>
</protein>
<comment type="cofactor">
    <cofactor evidence="1 6">
        <name>Ni(2+)</name>
        <dbReference type="ChEBI" id="CHEBI:49786"/>
    </cofactor>
</comment>
<feature type="binding site" evidence="6">
    <location>
        <position position="459"/>
    </location>
    <ligand>
        <name>Mg(2+)</name>
        <dbReference type="ChEBI" id="CHEBI:18420"/>
    </ligand>
</feature>
<dbReference type="InterPro" id="IPR029014">
    <property type="entry name" value="NiFe-Hase_large"/>
</dbReference>
<keyword evidence="6" id="KW-0408">Iron</keyword>
<feature type="binding site" evidence="6">
    <location>
        <position position="60"/>
    </location>
    <ligand>
        <name>Ni(2+)</name>
        <dbReference type="ChEBI" id="CHEBI:49786"/>
    </ligand>
</feature>
<keyword evidence="3 6" id="KW-0533">Nickel</keyword>
<keyword evidence="5 7" id="KW-0560">Oxidoreductase</keyword>
<dbReference type="Pfam" id="PF00374">
    <property type="entry name" value="NiFeSe_Hases"/>
    <property type="match status" value="2"/>
</dbReference>
<evidence type="ECO:0000256" key="6">
    <source>
        <dbReference type="PIRSR" id="PIRSR601501-1"/>
    </source>
</evidence>
<keyword evidence="6" id="KW-0460">Magnesium</keyword>
<proteinExistence type="inferred from homology"/>
<dbReference type="EMBL" id="DSZH01000121">
    <property type="protein sequence ID" value="HGU47450.1"/>
    <property type="molecule type" value="Genomic_DNA"/>
</dbReference>
<comment type="cofactor">
    <cofactor evidence="6">
        <name>Fe cation</name>
        <dbReference type="ChEBI" id="CHEBI:24875"/>
    </cofactor>
</comment>
<dbReference type="SUPFAM" id="SSF56762">
    <property type="entry name" value="HydB/Nqo4-like"/>
    <property type="match status" value="1"/>
</dbReference>
<comment type="similarity">
    <text evidence="2 7">Belongs to the [NiFe]/[NiFeSe] hydrogenase large subunit family.</text>
</comment>
<accession>A0A7C4W7I1</accession>
<comment type="caution">
    <text evidence="8">The sequence shown here is derived from an EMBL/GenBank/DDBJ whole genome shotgun (WGS) entry which is preliminary data.</text>
</comment>
<evidence type="ECO:0000256" key="7">
    <source>
        <dbReference type="RuleBase" id="RU003896"/>
    </source>
</evidence>
<feature type="binding site" evidence="6">
    <location>
        <position position="63"/>
    </location>
    <ligand>
        <name>Ni(2+)</name>
        <dbReference type="ChEBI" id="CHEBI:49786"/>
    </ligand>
</feature>
<dbReference type="InterPro" id="IPR018194">
    <property type="entry name" value="Ni-dep_hyd_lsu_Ni_BS"/>
</dbReference>
<sequence length="477" mass="54807">MKKISIDPITRLEGHGKIEIFLENGKVKDVFLQVPEFRGFEKFCEGRKGEDMPQLTSRICGVCPVAHHFAATKALDSAYNCEVPVKAKKLRELMYCGYIIYDHILHFYFLGGPDFLVGKDAPKEKRNIIGIIEKYGEQTGMEVIKHRAYGQKITEIIGGKATHPVCGIPGGVTKGISEEERKEIEDMARSCVQFSLFTLEIFKKNILENYQDLFFNEKFDLEVYNMGLVDNDKCLNFYDGKVRVTAPDNSEYALFEPKEYLNYISEYVYEWSFVKFPYLKNIGFKGFIPSKDNGLYRVGPLARLNVSEGLKTKEAQKEFENFYRTYNKKPVNNIFAYHWARLIELLYASERALELSLDKEIIGYEGIRNLELKKPKDGVGIVEAARGTLIHHYFLNEEGIIEKVNLIVATTNNNGVLNISLKIGAISVEEYLDKEDEKLLNQIEMFFRAYDPCLACASHNLKFQILKKEKNKITIIF</sequence>
<feature type="binding site" evidence="6">
    <location>
        <position position="406"/>
    </location>
    <ligand>
        <name>Mg(2+)</name>
        <dbReference type="ChEBI" id="CHEBI:18420"/>
    </ligand>
</feature>
<dbReference type="AlphaFoldDB" id="A0A7C4W7I1"/>
<evidence type="ECO:0000256" key="5">
    <source>
        <dbReference type="ARBA" id="ARBA00023002"/>
    </source>
</evidence>
<dbReference type="PROSITE" id="PS00507">
    <property type="entry name" value="NI_HGENASE_L_1"/>
    <property type="match status" value="1"/>
</dbReference>
<reference evidence="8" key="1">
    <citation type="journal article" date="2020" name="mSystems">
        <title>Genome- and Community-Level Interaction Insights into Carbon Utilization and Element Cycling Functions of Hydrothermarchaeota in Hydrothermal Sediment.</title>
        <authorList>
            <person name="Zhou Z."/>
            <person name="Liu Y."/>
            <person name="Xu W."/>
            <person name="Pan J."/>
            <person name="Luo Z.H."/>
            <person name="Li M."/>
        </authorList>
    </citation>
    <scope>NUCLEOTIDE SEQUENCE [LARGE SCALE GENOMIC DNA]</scope>
    <source>
        <strain evidence="8">SpSt-594</strain>
    </source>
</reference>
<dbReference type="Gene3D" id="1.10.645.10">
    <property type="entry name" value="Cytochrome-c3 Hydrogenase, chain B"/>
    <property type="match status" value="1"/>
</dbReference>
<dbReference type="PANTHER" id="PTHR43600:SF2">
    <property type="entry name" value="F420-NON-REDUCING HYDROGENASE VHU SUBUNIT A"/>
    <property type="match status" value="1"/>
</dbReference>
<evidence type="ECO:0000256" key="1">
    <source>
        <dbReference type="ARBA" id="ARBA00001967"/>
    </source>
</evidence>
<gene>
    <name evidence="8" type="ORF">ENT60_02665</name>
</gene>
<dbReference type="GO" id="GO:0008901">
    <property type="term" value="F:ferredoxin hydrogenase activity"/>
    <property type="evidence" value="ECO:0007669"/>
    <property type="project" value="InterPro"/>
</dbReference>
<feature type="binding site" evidence="6">
    <location>
        <position position="41"/>
    </location>
    <ligand>
        <name>Mg(2+)</name>
        <dbReference type="ChEBI" id="CHEBI:18420"/>
    </ligand>
</feature>
<feature type="binding site" evidence="6">
    <location>
        <position position="453"/>
    </location>
    <ligand>
        <name>Ni(2+)</name>
        <dbReference type="ChEBI" id="CHEBI:49786"/>
    </ligand>
</feature>
<dbReference type="GO" id="GO:0016151">
    <property type="term" value="F:nickel cation binding"/>
    <property type="evidence" value="ECO:0007669"/>
    <property type="project" value="InterPro"/>
</dbReference>
<evidence type="ECO:0000256" key="2">
    <source>
        <dbReference type="ARBA" id="ARBA00009292"/>
    </source>
</evidence>
<organism evidence="8">
    <name type="scientific">candidate division WOR-3 bacterium</name>
    <dbReference type="NCBI Taxonomy" id="2052148"/>
    <lineage>
        <taxon>Bacteria</taxon>
        <taxon>Bacteria division WOR-3</taxon>
    </lineage>
</organism>
<dbReference type="PANTHER" id="PTHR43600">
    <property type="entry name" value="COENZYME F420 HYDROGENASE, SUBUNIT ALPHA"/>
    <property type="match status" value="1"/>
</dbReference>
<name>A0A7C4W7I1_UNCW3</name>
<dbReference type="PROSITE" id="PS00508">
    <property type="entry name" value="NI_HGENASE_L_2"/>
    <property type="match status" value="1"/>
</dbReference>
<dbReference type="InterPro" id="IPR001501">
    <property type="entry name" value="Ni-dep_hyd_lsu"/>
</dbReference>
<keyword evidence="4 6" id="KW-0479">Metal-binding</keyword>
<feature type="binding site" evidence="6">
    <location>
        <position position="456"/>
    </location>
    <ligand>
        <name>Fe cation</name>
        <dbReference type="ChEBI" id="CHEBI:24875"/>
    </ligand>
</feature>
<feature type="binding site" evidence="6">
    <location>
        <position position="63"/>
    </location>
    <ligand>
        <name>Fe cation</name>
        <dbReference type="ChEBI" id="CHEBI:24875"/>
    </ligand>
</feature>
<evidence type="ECO:0000313" key="8">
    <source>
        <dbReference type="EMBL" id="HGU47450.1"/>
    </source>
</evidence>